<dbReference type="EMBL" id="CP090978">
    <property type="protein sequence ID" value="UJF35777.1"/>
    <property type="molecule type" value="Genomic_DNA"/>
</dbReference>
<evidence type="ECO:0000313" key="1">
    <source>
        <dbReference type="EMBL" id="UJF35777.1"/>
    </source>
</evidence>
<evidence type="ECO:0000313" key="2">
    <source>
        <dbReference type="Proteomes" id="UP001649230"/>
    </source>
</evidence>
<dbReference type="RefSeq" id="WP_235122334.1">
    <property type="nucleotide sequence ID" value="NZ_CP090978.1"/>
</dbReference>
<accession>A0ABY3SPK3</accession>
<organism evidence="1 2">
    <name type="scientific">Paenibacillus hexagrammi</name>
    <dbReference type="NCBI Taxonomy" id="2908839"/>
    <lineage>
        <taxon>Bacteria</taxon>
        <taxon>Bacillati</taxon>
        <taxon>Bacillota</taxon>
        <taxon>Bacilli</taxon>
        <taxon>Bacillales</taxon>
        <taxon>Paenibacillaceae</taxon>
        <taxon>Paenibacillus</taxon>
    </lineage>
</organism>
<keyword evidence="2" id="KW-1185">Reference proteome</keyword>
<reference evidence="1 2" key="1">
    <citation type="journal article" date="2024" name="Int. J. Syst. Evol. Microbiol.">
        <title>Paenibacillus hexagrammi sp. nov., a novel bacterium isolated from the gut content of Hexagrammos agrammus.</title>
        <authorList>
            <person name="Jung H.K."/>
            <person name="Kim D.G."/>
            <person name="Zin H."/>
            <person name="Park J."/>
            <person name="Jung H."/>
            <person name="Kim Y.O."/>
            <person name="Kong H.J."/>
            <person name="Kim J.W."/>
            <person name="Kim Y.S."/>
        </authorList>
    </citation>
    <scope>NUCLEOTIDE SEQUENCE [LARGE SCALE GENOMIC DNA]</scope>
    <source>
        <strain evidence="1 2">YPD9-1</strain>
    </source>
</reference>
<sequence length="121" mass="13680">MHGASANVEYNPNTYYMTDDERHESRVNVLIDGECIGSFVLPDDPADCRGVLSRHYQPAVDLLDEAGSYGYLCKVRVPSRLAARLDRNRRFTLELKADEGGIALYGRNAGRYPIDLCIRYH</sequence>
<name>A0ABY3SPK3_9BACL</name>
<dbReference type="Proteomes" id="UP001649230">
    <property type="component" value="Chromosome"/>
</dbReference>
<gene>
    <name evidence="1" type="ORF">L0M14_12225</name>
</gene>
<proteinExistence type="predicted"/>
<protein>
    <submittedName>
        <fullName evidence="1">Uncharacterized protein</fullName>
    </submittedName>
</protein>